<dbReference type="AlphaFoldDB" id="A0AAD6IVL0"/>
<evidence type="ECO:0000313" key="2">
    <source>
        <dbReference type="Proteomes" id="UP001221413"/>
    </source>
</evidence>
<protein>
    <submittedName>
        <fullName evidence="1">Uncharacterized protein</fullName>
    </submittedName>
</protein>
<gene>
    <name evidence="1" type="ORF">Dda_6070</name>
</gene>
<dbReference type="Proteomes" id="UP001221413">
    <property type="component" value="Unassembled WGS sequence"/>
</dbReference>
<evidence type="ECO:0000313" key="1">
    <source>
        <dbReference type="EMBL" id="KAJ6259172.1"/>
    </source>
</evidence>
<dbReference type="EMBL" id="JAQGDS010000007">
    <property type="protein sequence ID" value="KAJ6259172.1"/>
    <property type="molecule type" value="Genomic_DNA"/>
</dbReference>
<sequence>MLYFGMAFLPDQLHKSRLGRWFRESGSSEQFTVLLGKELINHSPDPSSTSFFQSAPATLVPDNLRREVCDRRGLDCLSNNQEGK</sequence>
<proteinExistence type="predicted"/>
<keyword evidence="2" id="KW-1185">Reference proteome</keyword>
<name>A0AAD6IVL0_DREDA</name>
<accession>A0AAD6IVL0</accession>
<comment type="caution">
    <text evidence="1">The sequence shown here is derived from an EMBL/GenBank/DDBJ whole genome shotgun (WGS) entry which is preliminary data.</text>
</comment>
<organism evidence="1 2">
    <name type="scientific">Drechslerella dactyloides</name>
    <name type="common">Nematode-trapping fungus</name>
    <name type="synonym">Arthrobotrys dactyloides</name>
    <dbReference type="NCBI Taxonomy" id="74499"/>
    <lineage>
        <taxon>Eukaryota</taxon>
        <taxon>Fungi</taxon>
        <taxon>Dikarya</taxon>
        <taxon>Ascomycota</taxon>
        <taxon>Pezizomycotina</taxon>
        <taxon>Orbiliomycetes</taxon>
        <taxon>Orbiliales</taxon>
        <taxon>Orbiliaceae</taxon>
        <taxon>Drechslerella</taxon>
    </lineage>
</organism>
<reference evidence="1" key="1">
    <citation type="submission" date="2023-01" db="EMBL/GenBank/DDBJ databases">
        <title>The chitinases involved in constricting ring structure development in the nematode-trapping fungus Drechslerella dactyloides.</title>
        <authorList>
            <person name="Wang R."/>
            <person name="Zhang L."/>
            <person name="Tang P."/>
            <person name="Li S."/>
            <person name="Liang L."/>
        </authorList>
    </citation>
    <scope>NUCLEOTIDE SEQUENCE</scope>
    <source>
        <strain evidence="1">YMF1.00031</strain>
    </source>
</reference>